<reference evidence="2 3" key="1">
    <citation type="submission" date="2020-08" db="EMBL/GenBank/DDBJ databases">
        <authorList>
            <person name="Newling K."/>
            <person name="Davey J."/>
            <person name="Forrester S."/>
        </authorList>
    </citation>
    <scope>NUCLEOTIDE SEQUENCE [LARGE SCALE GENOMIC DNA]</scope>
    <source>
        <strain evidence="3">Crithidia deanei Carvalho (ATCC PRA-265)</strain>
    </source>
</reference>
<dbReference type="AlphaFoldDB" id="A0A7G2CAS8"/>
<keyword evidence="3" id="KW-1185">Reference proteome</keyword>
<proteinExistence type="predicted"/>
<dbReference type="Proteomes" id="UP000515908">
    <property type="component" value="Chromosome 06"/>
</dbReference>
<feature type="compositionally biased region" description="Low complexity" evidence="1">
    <location>
        <begin position="16"/>
        <end position="35"/>
    </location>
</feature>
<organism evidence="2 3">
    <name type="scientific">Angomonas deanei</name>
    <dbReference type="NCBI Taxonomy" id="59799"/>
    <lineage>
        <taxon>Eukaryota</taxon>
        <taxon>Discoba</taxon>
        <taxon>Euglenozoa</taxon>
        <taxon>Kinetoplastea</taxon>
        <taxon>Metakinetoplastina</taxon>
        <taxon>Trypanosomatida</taxon>
        <taxon>Trypanosomatidae</taxon>
        <taxon>Strigomonadinae</taxon>
        <taxon>Angomonas</taxon>
    </lineage>
</organism>
<evidence type="ECO:0000313" key="2">
    <source>
        <dbReference type="EMBL" id="CAD2216004.1"/>
    </source>
</evidence>
<dbReference type="VEuPathDB" id="TriTrypDB:ADEAN_000346200"/>
<name>A0A7G2CAS8_9TRYP</name>
<evidence type="ECO:0000313" key="3">
    <source>
        <dbReference type="Proteomes" id="UP000515908"/>
    </source>
</evidence>
<dbReference type="EMBL" id="LR877150">
    <property type="protein sequence ID" value="CAD2216004.1"/>
    <property type="molecule type" value="Genomic_DNA"/>
</dbReference>
<accession>A0A7G2CAS8</accession>
<gene>
    <name evidence="2" type="ORF">ADEAN_000346200</name>
</gene>
<evidence type="ECO:0000256" key="1">
    <source>
        <dbReference type="SAM" id="MobiDB-lite"/>
    </source>
</evidence>
<sequence>MWELRIAVLPGDPKQGYYSTSRSSSPAAGAGRFSPRAYDGGVGRTPDSEWMQSGMVGEEDQWLGLFLIPQGHRSRLDFRVIAFSELTWVEWVVSGWTESYIGKGWGLYPFLRRGDLMRTDRLARENTVKICIAPTSDLY</sequence>
<protein>
    <submittedName>
        <fullName evidence="2">Uncharacterized protein</fullName>
    </submittedName>
</protein>
<feature type="region of interest" description="Disordered" evidence="1">
    <location>
        <begin position="15"/>
        <end position="45"/>
    </location>
</feature>